<keyword evidence="7" id="KW-0460">Magnesium</keyword>
<evidence type="ECO:0000256" key="9">
    <source>
        <dbReference type="ARBA" id="ARBA00030162"/>
    </source>
</evidence>
<dbReference type="InterPro" id="IPR000086">
    <property type="entry name" value="NUDIX_hydrolase_dom"/>
</dbReference>
<dbReference type="PANTHER" id="PTHR11839:SF5">
    <property type="entry name" value="ADP-RIBOSE PYROPHOSPHATASE"/>
    <property type="match status" value="1"/>
</dbReference>
<dbReference type="GO" id="GO:0006753">
    <property type="term" value="P:nucleoside phosphate metabolic process"/>
    <property type="evidence" value="ECO:0007669"/>
    <property type="project" value="TreeGrafter"/>
</dbReference>
<keyword evidence="6 14" id="KW-0378">Hydrolase</keyword>
<dbReference type="EC" id="3.6.1.13" evidence="3"/>
<evidence type="ECO:0000256" key="3">
    <source>
        <dbReference type="ARBA" id="ARBA00012453"/>
    </source>
</evidence>
<dbReference type="Pfam" id="PF00293">
    <property type="entry name" value="NUDIX"/>
    <property type="match status" value="1"/>
</dbReference>
<evidence type="ECO:0000256" key="1">
    <source>
        <dbReference type="ARBA" id="ARBA00001946"/>
    </source>
</evidence>
<dbReference type="PANTHER" id="PTHR11839">
    <property type="entry name" value="UDP/ADP-SUGAR PYROPHOSPHATASE"/>
    <property type="match status" value="1"/>
</dbReference>
<dbReference type="Gene3D" id="3.90.79.10">
    <property type="entry name" value="Nucleoside Triphosphate Pyrophosphohydrolase"/>
    <property type="match status" value="1"/>
</dbReference>
<comment type="cofactor">
    <cofactor evidence="1">
        <name>Mg(2+)</name>
        <dbReference type="ChEBI" id="CHEBI:18420"/>
    </cofactor>
</comment>
<evidence type="ECO:0000256" key="11">
    <source>
        <dbReference type="ARBA" id="ARBA00033056"/>
    </source>
</evidence>
<gene>
    <name evidence="14" type="ORF">MNBD_GAMMA10-637</name>
</gene>
<dbReference type="GO" id="GO:0019144">
    <property type="term" value="F:ADP-sugar diphosphatase activity"/>
    <property type="evidence" value="ECO:0007669"/>
    <property type="project" value="TreeGrafter"/>
</dbReference>
<dbReference type="CDD" id="cd24155">
    <property type="entry name" value="NUDIX_ADPRase"/>
    <property type="match status" value="1"/>
</dbReference>
<proteinExistence type="inferred from homology"/>
<dbReference type="SUPFAM" id="SSF55811">
    <property type="entry name" value="Nudix"/>
    <property type="match status" value="1"/>
</dbReference>
<dbReference type="GO" id="GO:0019693">
    <property type="term" value="P:ribose phosphate metabolic process"/>
    <property type="evidence" value="ECO:0007669"/>
    <property type="project" value="TreeGrafter"/>
</dbReference>
<sequence>MKWKLLKSEPLYRGFLKVDWCHLRHQTYEGGQVEVQRELVDRGDAVAVLLYDPSKDKVVLIEQFRVGAMSDENGPWLLEIVAGMVEPGESPADVARRECKEEAGIDVHNFEALHSFYPSPGASSEKIHVLCALLDSTQAAGIHGLADEHEDIKVVVVDFKECHDLLAAGKISSAAPLIALQWLELNRERLRMESFVL</sequence>
<dbReference type="AlphaFoldDB" id="A0A3B0Y0F2"/>
<evidence type="ECO:0000256" key="8">
    <source>
        <dbReference type="ARBA" id="ARBA00025164"/>
    </source>
</evidence>
<reference evidence="14" key="1">
    <citation type="submission" date="2018-06" db="EMBL/GenBank/DDBJ databases">
        <authorList>
            <person name="Zhirakovskaya E."/>
        </authorList>
    </citation>
    <scope>NUCLEOTIDE SEQUENCE</scope>
</reference>
<evidence type="ECO:0000256" key="10">
    <source>
        <dbReference type="ARBA" id="ARBA00030308"/>
    </source>
</evidence>
<name>A0A3B0Y0F2_9ZZZZ</name>
<accession>A0A3B0Y0F2</accession>
<organism evidence="14">
    <name type="scientific">hydrothermal vent metagenome</name>
    <dbReference type="NCBI Taxonomy" id="652676"/>
    <lineage>
        <taxon>unclassified sequences</taxon>
        <taxon>metagenomes</taxon>
        <taxon>ecological metagenomes</taxon>
    </lineage>
</organism>
<comment type="catalytic activity">
    <reaction evidence="12">
        <text>ADP-D-ribose + H2O = D-ribose 5-phosphate + AMP + 2 H(+)</text>
        <dbReference type="Rhea" id="RHEA:10412"/>
        <dbReference type="ChEBI" id="CHEBI:15377"/>
        <dbReference type="ChEBI" id="CHEBI:15378"/>
        <dbReference type="ChEBI" id="CHEBI:57967"/>
        <dbReference type="ChEBI" id="CHEBI:78346"/>
        <dbReference type="ChEBI" id="CHEBI:456215"/>
        <dbReference type="EC" id="3.6.1.13"/>
    </reaction>
</comment>
<keyword evidence="5" id="KW-0479">Metal-binding</keyword>
<evidence type="ECO:0000256" key="7">
    <source>
        <dbReference type="ARBA" id="ARBA00022842"/>
    </source>
</evidence>
<dbReference type="EMBL" id="UOFJ01000523">
    <property type="protein sequence ID" value="VAW70460.1"/>
    <property type="molecule type" value="Genomic_DNA"/>
</dbReference>
<evidence type="ECO:0000313" key="14">
    <source>
        <dbReference type="EMBL" id="VAW70460.1"/>
    </source>
</evidence>
<dbReference type="NCBIfam" id="TIGR00052">
    <property type="entry name" value="nudix-type nucleoside diphosphatase, YffH/AdpP family"/>
    <property type="match status" value="1"/>
</dbReference>
<dbReference type="GO" id="GO:0005829">
    <property type="term" value="C:cytosol"/>
    <property type="evidence" value="ECO:0007669"/>
    <property type="project" value="TreeGrafter"/>
</dbReference>
<evidence type="ECO:0000256" key="2">
    <source>
        <dbReference type="ARBA" id="ARBA00007482"/>
    </source>
</evidence>
<comment type="function">
    <text evidence="8">Acts on ADP-mannose and ADP-glucose as well as ADP-ribose. Prevents glycogen biosynthesis. The reaction catalyzed by this enzyme is a limiting step of the gluconeogenic process.</text>
</comment>
<dbReference type="PROSITE" id="PS51462">
    <property type="entry name" value="NUDIX"/>
    <property type="match status" value="1"/>
</dbReference>
<evidence type="ECO:0000256" key="5">
    <source>
        <dbReference type="ARBA" id="ARBA00022723"/>
    </source>
</evidence>
<evidence type="ECO:0000256" key="12">
    <source>
        <dbReference type="ARBA" id="ARBA00049546"/>
    </source>
</evidence>
<evidence type="ECO:0000256" key="6">
    <source>
        <dbReference type="ARBA" id="ARBA00022801"/>
    </source>
</evidence>
<feature type="domain" description="Nudix hydrolase" evidence="13">
    <location>
        <begin position="41"/>
        <end position="179"/>
    </location>
</feature>
<dbReference type="GO" id="GO:0047631">
    <property type="term" value="F:ADP-ribose diphosphatase activity"/>
    <property type="evidence" value="ECO:0007669"/>
    <property type="project" value="UniProtKB-EC"/>
</dbReference>
<protein>
    <recommendedName>
        <fullName evidence="4">ADP-ribose pyrophosphatase</fullName>
        <ecNumber evidence="3">3.6.1.13</ecNumber>
    </recommendedName>
    <alternativeName>
        <fullName evidence="9">ADP-ribose diphosphatase</fullName>
    </alternativeName>
    <alternativeName>
        <fullName evidence="11">ADP-ribose phosphohydrolase</fullName>
    </alternativeName>
    <alternativeName>
        <fullName evidence="10">Adenosine diphosphoribose pyrophosphatase</fullName>
    </alternativeName>
</protein>
<evidence type="ECO:0000259" key="13">
    <source>
        <dbReference type="PROSITE" id="PS51462"/>
    </source>
</evidence>
<dbReference type="InterPro" id="IPR015797">
    <property type="entry name" value="NUDIX_hydrolase-like_dom_sf"/>
</dbReference>
<evidence type="ECO:0000256" key="4">
    <source>
        <dbReference type="ARBA" id="ARBA00013297"/>
    </source>
</evidence>
<dbReference type="GO" id="GO:0046872">
    <property type="term" value="F:metal ion binding"/>
    <property type="evidence" value="ECO:0007669"/>
    <property type="project" value="UniProtKB-KW"/>
</dbReference>
<dbReference type="InterPro" id="IPR004385">
    <property type="entry name" value="NDP_pyrophosphatase"/>
</dbReference>
<comment type="similarity">
    <text evidence="2">Belongs to the Nudix hydrolase family. NudF subfamily.</text>
</comment>